<keyword evidence="1" id="KW-0238">DNA-binding</keyword>
<evidence type="ECO:0000313" key="4">
    <source>
        <dbReference type="Proteomes" id="UP000037558"/>
    </source>
</evidence>
<accession>A0A0M0L9Z6</accession>
<evidence type="ECO:0000259" key="2">
    <source>
        <dbReference type="PROSITE" id="PS50995"/>
    </source>
</evidence>
<proteinExistence type="predicted"/>
<dbReference type="PANTHER" id="PTHR33164">
    <property type="entry name" value="TRANSCRIPTIONAL REGULATOR, MARR FAMILY"/>
    <property type="match status" value="1"/>
</dbReference>
<dbReference type="InterPro" id="IPR036388">
    <property type="entry name" value="WH-like_DNA-bd_sf"/>
</dbReference>
<dbReference type="PANTHER" id="PTHR33164:SF101">
    <property type="entry name" value="TRANSCRIPTIONAL REPRESSOR MPRA"/>
    <property type="match status" value="1"/>
</dbReference>
<keyword evidence="4" id="KW-1185">Reference proteome</keyword>
<dbReference type="STRING" id="284581.AMD01_06515"/>
<evidence type="ECO:0000313" key="3">
    <source>
        <dbReference type="EMBL" id="KOO47677.1"/>
    </source>
</evidence>
<dbReference type="PATRIC" id="fig|284581.3.peg.4707"/>
<dbReference type="SMART" id="SM00347">
    <property type="entry name" value="HTH_MARR"/>
    <property type="match status" value="1"/>
</dbReference>
<dbReference type="InterPro" id="IPR039422">
    <property type="entry name" value="MarR/SlyA-like"/>
</dbReference>
<dbReference type="PRINTS" id="PR00598">
    <property type="entry name" value="HTHMARR"/>
</dbReference>
<dbReference type="Proteomes" id="UP000037558">
    <property type="component" value="Unassembled WGS sequence"/>
</dbReference>
<dbReference type="GO" id="GO:0006950">
    <property type="term" value="P:response to stress"/>
    <property type="evidence" value="ECO:0007669"/>
    <property type="project" value="TreeGrafter"/>
</dbReference>
<dbReference type="RefSeq" id="WP_053400592.1">
    <property type="nucleotide sequence ID" value="NZ_LILC01000007.1"/>
</dbReference>
<dbReference type="PROSITE" id="PS50995">
    <property type="entry name" value="HTH_MARR_2"/>
    <property type="match status" value="1"/>
</dbReference>
<dbReference type="EMBL" id="LILC01000007">
    <property type="protein sequence ID" value="KOO47677.1"/>
    <property type="molecule type" value="Genomic_DNA"/>
</dbReference>
<feature type="domain" description="HTH marR-type" evidence="2">
    <location>
        <begin position="3"/>
        <end position="138"/>
    </location>
</feature>
<reference evidence="4" key="1">
    <citation type="submission" date="2015-08" db="EMBL/GenBank/DDBJ databases">
        <title>Fjat-14210 dsm16467.</title>
        <authorList>
            <person name="Liu B."/>
            <person name="Wang J."/>
            <person name="Zhu Y."/>
            <person name="Liu G."/>
            <person name="Chen Q."/>
            <person name="Chen Z."/>
            <person name="Lan J."/>
            <person name="Che J."/>
            <person name="Ge C."/>
            <person name="Shi H."/>
            <person name="Pan Z."/>
            <person name="Liu X."/>
        </authorList>
    </citation>
    <scope>NUCLEOTIDE SEQUENCE [LARGE SCALE GENOMIC DNA]</scope>
    <source>
        <strain evidence="4">DSM 16467</strain>
    </source>
</reference>
<sequence>MAKKNAVSLISRIREEANHLLLSELHKRDVTGLAPSHGDLLWALYKFKRLTMKELAEAIYRTKPTVTVLVNKLVSLELIQKQRAAEDSRVTYITLTKKGEELQEVFQEVSDVLNEVVYGDLSSREQVQLEELLEKVLGRF</sequence>
<dbReference type="Gene3D" id="1.10.10.10">
    <property type="entry name" value="Winged helix-like DNA-binding domain superfamily/Winged helix DNA-binding domain"/>
    <property type="match status" value="1"/>
</dbReference>
<name>A0A0M0L9Z6_9BACI</name>
<comment type="caution">
    <text evidence="3">The sequence shown here is derived from an EMBL/GenBank/DDBJ whole genome shotgun (WGS) entry which is preliminary data.</text>
</comment>
<dbReference type="InterPro" id="IPR036390">
    <property type="entry name" value="WH_DNA-bd_sf"/>
</dbReference>
<dbReference type="GO" id="GO:0003700">
    <property type="term" value="F:DNA-binding transcription factor activity"/>
    <property type="evidence" value="ECO:0007669"/>
    <property type="project" value="InterPro"/>
</dbReference>
<dbReference type="Pfam" id="PF12802">
    <property type="entry name" value="MarR_2"/>
    <property type="match status" value="1"/>
</dbReference>
<organism evidence="3 4">
    <name type="scientific">Priestia koreensis</name>
    <dbReference type="NCBI Taxonomy" id="284581"/>
    <lineage>
        <taxon>Bacteria</taxon>
        <taxon>Bacillati</taxon>
        <taxon>Bacillota</taxon>
        <taxon>Bacilli</taxon>
        <taxon>Bacillales</taxon>
        <taxon>Bacillaceae</taxon>
        <taxon>Priestia</taxon>
    </lineage>
</organism>
<dbReference type="OrthoDB" id="9799663at2"/>
<evidence type="ECO:0000256" key="1">
    <source>
        <dbReference type="ARBA" id="ARBA00023125"/>
    </source>
</evidence>
<dbReference type="SUPFAM" id="SSF46785">
    <property type="entry name" value="Winged helix' DNA-binding domain"/>
    <property type="match status" value="1"/>
</dbReference>
<gene>
    <name evidence="3" type="ORF">AMD01_06515</name>
</gene>
<dbReference type="InterPro" id="IPR000835">
    <property type="entry name" value="HTH_MarR-typ"/>
</dbReference>
<protein>
    <recommendedName>
        <fullName evidence="2">HTH marR-type domain-containing protein</fullName>
    </recommendedName>
</protein>
<dbReference type="AlphaFoldDB" id="A0A0M0L9Z6"/>
<dbReference type="GO" id="GO:0003677">
    <property type="term" value="F:DNA binding"/>
    <property type="evidence" value="ECO:0007669"/>
    <property type="project" value="UniProtKB-KW"/>
</dbReference>